<keyword evidence="3 4" id="KW-0732">Signal</keyword>
<feature type="domain" description="SsuA/THI5-like" evidence="5">
    <location>
        <begin position="50"/>
        <end position="244"/>
    </location>
</feature>
<dbReference type="HOGENOM" id="CLU_028871_3_2_4"/>
<dbReference type="SUPFAM" id="SSF53850">
    <property type="entry name" value="Periplasmic binding protein-like II"/>
    <property type="match status" value="1"/>
</dbReference>
<dbReference type="AlphaFoldDB" id="C6XCB8"/>
<name>C6XCB8_METGS</name>
<dbReference type="Proteomes" id="UP000002743">
    <property type="component" value="Chromosome"/>
</dbReference>
<comment type="subcellular location">
    <subcellularLocation>
        <location evidence="1">Periplasm</location>
    </subcellularLocation>
</comment>
<evidence type="ECO:0000313" key="6">
    <source>
        <dbReference type="EMBL" id="ACT50193.1"/>
    </source>
</evidence>
<dbReference type="Gene3D" id="3.40.190.10">
    <property type="entry name" value="Periplasmic binding protein-like II"/>
    <property type="match status" value="2"/>
</dbReference>
<protein>
    <submittedName>
        <fullName evidence="6">NMT1/THI5 like domain protein</fullName>
    </submittedName>
</protein>
<accession>C6XCB8</accession>
<evidence type="ECO:0000256" key="1">
    <source>
        <dbReference type="ARBA" id="ARBA00004418"/>
    </source>
</evidence>
<comment type="similarity">
    <text evidence="2">Belongs to the bacterial solute-binding protein SsuA/TauA family.</text>
</comment>
<dbReference type="eggNOG" id="COG0715">
    <property type="taxonomic scope" value="Bacteria"/>
</dbReference>
<dbReference type="GO" id="GO:0042597">
    <property type="term" value="C:periplasmic space"/>
    <property type="evidence" value="ECO:0007669"/>
    <property type="project" value="UniProtKB-SubCell"/>
</dbReference>
<dbReference type="Pfam" id="PF09084">
    <property type="entry name" value="NMT1"/>
    <property type="match status" value="1"/>
</dbReference>
<reference evidence="7" key="1">
    <citation type="submission" date="2009-07" db="EMBL/GenBank/DDBJ databases">
        <title>Complete sequence of chromosome of Methylovorus sp. SIP3-4.</title>
        <authorList>
            <person name="Lucas S."/>
            <person name="Copeland A."/>
            <person name="Lapidus A."/>
            <person name="Glavina del Rio T."/>
            <person name="Tice H."/>
            <person name="Bruce D."/>
            <person name="Goodwin L."/>
            <person name="Pitluck S."/>
            <person name="Clum A."/>
            <person name="Larimer F."/>
            <person name="Land M."/>
            <person name="Hauser L."/>
            <person name="Kyrpides N."/>
            <person name="Mikhailova N."/>
            <person name="Kayluzhnaya M."/>
            <person name="Chistoserdova L."/>
        </authorList>
    </citation>
    <scope>NUCLEOTIDE SEQUENCE [LARGE SCALE GENOMIC DNA]</scope>
    <source>
        <strain evidence="7">SIP3-4</strain>
    </source>
</reference>
<organism evidence="6 7">
    <name type="scientific">Methylovorus glucosotrophus (strain SIP3-4)</name>
    <dbReference type="NCBI Taxonomy" id="582744"/>
    <lineage>
        <taxon>Bacteria</taxon>
        <taxon>Pseudomonadati</taxon>
        <taxon>Pseudomonadota</taxon>
        <taxon>Betaproteobacteria</taxon>
        <taxon>Nitrosomonadales</taxon>
        <taxon>Methylophilaceae</taxon>
        <taxon>Methylovorus</taxon>
    </lineage>
</organism>
<evidence type="ECO:0000256" key="2">
    <source>
        <dbReference type="ARBA" id="ARBA00010742"/>
    </source>
</evidence>
<evidence type="ECO:0000313" key="7">
    <source>
        <dbReference type="Proteomes" id="UP000002743"/>
    </source>
</evidence>
<dbReference type="InterPro" id="IPR015168">
    <property type="entry name" value="SsuA/THI5"/>
</dbReference>
<evidence type="ECO:0000256" key="3">
    <source>
        <dbReference type="ARBA" id="ARBA00022729"/>
    </source>
</evidence>
<dbReference type="CDD" id="cd13563">
    <property type="entry name" value="PBP2_SsuA_like_6"/>
    <property type="match status" value="1"/>
</dbReference>
<dbReference type="EMBL" id="CP001674">
    <property type="protein sequence ID" value="ACT50193.1"/>
    <property type="molecule type" value="Genomic_DNA"/>
</dbReference>
<proteinExistence type="inferred from homology"/>
<dbReference type="PANTHER" id="PTHR30024">
    <property type="entry name" value="ALIPHATIC SULFONATES-BINDING PROTEIN-RELATED"/>
    <property type="match status" value="1"/>
</dbReference>
<dbReference type="RefSeq" id="WP_015829729.1">
    <property type="nucleotide sequence ID" value="NC_012969.1"/>
</dbReference>
<gene>
    <name evidence="6" type="ordered locus">Msip34_0945</name>
</gene>
<dbReference type="PANTHER" id="PTHR30024:SF47">
    <property type="entry name" value="TAURINE-BINDING PERIPLASMIC PROTEIN"/>
    <property type="match status" value="1"/>
</dbReference>
<feature type="chain" id="PRO_5002973861" evidence="4">
    <location>
        <begin position="32"/>
        <end position="331"/>
    </location>
</feature>
<sequence precursor="true">MISLLPSSGIKNIARMAVLAAGFCFTMAAEAAAPLKIGYSDWPGWVAWQVAIEKGWFKEAGVDVKFDWFDYSASMNAFSAGKIDAVTVTNGDALVTAAGGAKNVMIIVTDYSNGNDMIVGKPGIKSLKDLKGKKIGLELGLVEHLLLLNGLQKAGLKESDVTLVNTPTNETPQALASGDLAAIGAWQPNSGEAMKRVPGAKPIYTSADEPGLIYDVLTVSPASLSSRRADWEKVVKVWAKVVDYINDPKTQPDAVKIMAARVGIKPEAYLPLLKGTRLLTLDEGKAIMVKADGFKSLYGSSKIVDDFNVKNAIYKKPQDLNKAIDPTLVSK</sequence>
<feature type="signal peptide" evidence="4">
    <location>
        <begin position="1"/>
        <end position="31"/>
    </location>
</feature>
<keyword evidence="7" id="KW-1185">Reference proteome</keyword>
<evidence type="ECO:0000259" key="5">
    <source>
        <dbReference type="Pfam" id="PF09084"/>
    </source>
</evidence>
<reference evidence="6 7" key="2">
    <citation type="journal article" date="2011" name="J. Bacteriol.">
        <title>Genomes of three methylotrophs from a single niche uncover genetic and metabolic divergence of Methylophilaceae.</title>
        <authorList>
            <person name="Lapidus A."/>
            <person name="Clum A."/>
            <person name="Labutti K."/>
            <person name="Kaluzhnaya M.G."/>
            <person name="Lim S."/>
            <person name="Beck D.A."/>
            <person name="Glavina Del Rio T."/>
            <person name="Nolan M."/>
            <person name="Mavromatis K."/>
            <person name="Huntemann M."/>
            <person name="Lucas S."/>
            <person name="Lidstrom M.E."/>
            <person name="Ivanova N."/>
            <person name="Chistoserdova L."/>
        </authorList>
    </citation>
    <scope>NUCLEOTIDE SEQUENCE [LARGE SCALE GENOMIC DNA]</scope>
    <source>
        <strain evidence="6 7">SIP3-4</strain>
    </source>
</reference>
<evidence type="ECO:0000256" key="4">
    <source>
        <dbReference type="SAM" id="SignalP"/>
    </source>
</evidence>
<dbReference type="KEGG" id="mei:Msip34_0945"/>
<dbReference type="STRING" id="582744.Msip34_0945"/>